<evidence type="ECO:0000256" key="5">
    <source>
        <dbReference type="ARBA" id="ARBA00023163"/>
    </source>
</evidence>
<evidence type="ECO:0000256" key="4">
    <source>
        <dbReference type="ARBA" id="ARBA00023125"/>
    </source>
</evidence>
<name>A0A8X8C633_POPTO</name>
<dbReference type="Pfam" id="PF13921">
    <property type="entry name" value="Myb_DNA-bind_6"/>
    <property type="match status" value="1"/>
</dbReference>
<feature type="domain" description="HTH myb-type" evidence="8">
    <location>
        <begin position="18"/>
        <end position="69"/>
    </location>
</feature>
<dbReference type="FunFam" id="1.10.10.60:FF:000060">
    <property type="entry name" value="MYB transcription factor"/>
    <property type="match status" value="1"/>
</dbReference>
<dbReference type="GO" id="GO:0000978">
    <property type="term" value="F:RNA polymerase II cis-regulatory region sequence-specific DNA binding"/>
    <property type="evidence" value="ECO:0007669"/>
    <property type="project" value="TreeGrafter"/>
</dbReference>
<keyword evidence="2" id="KW-0677">Repeat</keyword>
<evidence type="ECO:0000256" key="1">
    <source>
        <dbReference type="ARBA" id="ARBA00004123"/>
    </source>
</evidence>
<keyword evidence="6" id="KW-0539">Nucleus</keyword>
<dbReference type="PROSITE" id="PS51294">
    <property type="entry name" value="HTH_MYB"/>
    <property type="match status" value="2"/>
</dbReference>
<dbReference type="GO" id="GO:0000981">
    <property type="term" value="F:DNA-binding transcription factor activity, RNA polymerase II-specific"/>
    <property type="evidence" value="ECO:0007669"/>
    <property type="project" value="TreeGrafter"/>
</dbReference>
<gene>
    <name evidence="9" type="ORF">POTOM_053286</name>
</gene>
<dbReference type="InterPro" id="IPR001005">
    <property type="entry name" value="SANT/Myb"/>
</dbReference>
<evidence type="ECO:0000256" key="2">
    <source>
        <dbReference type="ARBA" id="ARBA00022737"/>
    </source>
</evidence>
<keyword evidence="10" id="KW-1185">Reference proteome</keyword>
<evidence type="ECO:0000313" key="9">
    <source>
        <dbReference type="EMBL" id="KAG6742415.1"/>
    </source>
</evidence>
<feature type="domain" description="Myb-like" evidence="7">
    <location>
        <begin position="18"/>
        <end position="69"/>
    </location>
</feature>
<keyword evidence="5" id="KW-0804">Transcription</keyword>
<dbReference type="InterPro" id="IPR050560">
    <property type="entry name" value="MYB_TF"/>
</dbReference>
<dbReference type="GO" id="GO:0005634">
    <property type="term" value="C:nucleus"/>
    <property type="evidence" value="ECO:0007669"/>
    <property type="project" value="UniProtKB-SubCell"/>
</dbReference>
<evidence type="ECO:0000313" key="10">
    <source>
        <dbReference type="Proteomes" id="UP000886885"/>
    </source>
</evidence>
<dbReference type="Proteomes" id="UP000886885">
    <property type="component" value="Chromosome 17A"/>
</dbReference>
<dbReference type="PANTHER" id="PTHR45614">
    <property type="entry name" value="MYB PROTEIN-RELATED"/>
    <property type="match status" value="1"/>
</dbReference>
<feature type="domain" description="HTH myb-type" evidence="8">
    <location>
        <begin position="70"/>
        <end position="124"/>
    </location>
</feature>
<reference evidence="9" key="1">
    <citation type="journal article" date="2020" name="bioRxiv">
        <title>Hybrid origin of Populus tomentosa Carr. identified through genome sequencing and phylogenomic analysis.</title>
        <authorList>
            <person name="An X."/>
            <person name="Gao K."/>
            <person name="Chen Z."/>
            <person name="Li J."/>
            <person name="Yang X."/>
            <person name="Yang X."/>
            <person name="Zhou J."/>
            <person name="Guo T."/>
            <person name="Zhao T."/>
            <person name="Huang S."/>
            <person name="Miao D."/>
            <person name="Khan W.U."/>
            <person name="Rao P."/>
            <person name="Ye M."/>
            <person name="Lei B."/>
            <person name="Liao W."/>
            <person name="Wang J."/>
            <person name="Ji L."/>
            <person name="Li Y."/>
            <person name="Guo B."/>
            <person name="Mustafa N.S."/>
            <person name="Li S."/>
            <person name="Yun Q."/>
            <person name="Keller S.R."/>
            <person name="Mao J."/>
            <person name="Zhang R."/>
            <person name="Strauss S.H."/>
        </authorList>
    </citation>
    <scope>NUCLEOTIDE SEQUENCE</scope>
    <source>
        <strain evidence="9">GM15</strain>
        <tissue evidence="9">Leaf</tissue>
    </source>
</reference>
<dbReference type="PROSITE" id="PS50090">
    <property type="entry name" value="MYB_LIKE"/>
    <property type="match status" value="2"/>
</dbReference>
<dbReference type="CDD" id="cd00167">
    <property type="entry name" value="SANT"/>
    <property type="match status" value="2"/>
</dbReference>
<comment type="caution">
    <text evidence="9">The sequence shown here is derived from an EMBL/GenBank/DDBJ whole genome shotgun (WGS) entry which is preliminary data.</text>
</comment>
<dbReference type="PANTHER" id="PTHR45614:SF256">
    <property type="entry name" value="TRANSCRIPTION FACTOR MYB52"/>
    <property type="match status" value="1"/>
</dbReference>
<keyword evidence="3" id="KW-0805">Transcription regulation</keyword>
<dbReference type="EMBL" id="JAAWWB010000033">
    <property type="protein sequence ID" value="KAG6742415.1"/>
    <property type="molecule type" value="Genomic_DNA"/>
</dbReference>
<evidence type="ECO:0000256" key="6">
    <source>
        <dbReference type="ARBA" id="ARBA00023242"/>
    </source>
</evidence>
<sequence length="217" mass="25263">MIKTSLSRSPSIVVEDLHQMRTRGHWRPAEDEKLRKLVDQYGPHNWNSIAEKLQGKSGKSCRLRWFNQLDPRINRSPFTEEEEERLLACQQIHGNKWAVIAKQFPGRTDNAVKNHWHIIMARKCRERSRIHAKRAASQALLVNEQTHSFSNQDVMRIVNCKPLEFYDFLQVESDSSKSEALDNARRDDVEVDQEASELHQRKANFPFIDFLSAGNSN</sequence>
<evidence type="ECO:0000259" key="7">
    <source>
        <dbReference type="PROSITE" id="PS50090"/>
    </source>
</evidence>
<feature type="domain" description="Myb-like" evidence="7">
    <location>
        <begin position="70"/>
        <end position="120"/>
    </location>
</feature>
<accession>A0A8X8C633</accession>
<organism evidence="9 10">
    <name type="scientific">Populus tomentosa</name>
    <name type="common">Chinese white poplar</name>
    <dbReference type="NCBI Taxonomy" id="118781"/>
    <lineage>
        <taxon>Eukaryota</taxon>
        <taxon>Viridiplantae</taxon>
        <taxon>Streptophyta</taxon>
        <taxon>Embryophyta</taxon>
        <taxon>Tracheophyta</taxon>
        <taxon>Spermatophyta</taxon>
        <taxon>Magnoliopsida</taxon>
        <taxon>eudicotyledons</taxon>
        <taxon>Gunneridae</taxon>
        <taxon>Pentapetalae</taxon>
        <taxon>rosids</taxon>
        <taxon>fabids</taxon>
        <taxon>Malpighiales</taxon>
        <taxon>Salicaceae</taxon>
        <taxon>Saliceae</taxon>
        <taxon>Populus</taxon>
    </lineage>
</organism>
<dbReference type="InterPro" id="IPR017930">
    <property type="entry name" value="Myb_dom"/>
</dbReference>
<protein>
    <submittedName>
        <fullName evidence="9">Uncharacterized protein</fullName>
    </submittedName>
</protein>
<dbReference type="AlphaFoldDB" id="A0A8X8C633"/>
<comment type="subcellular location">
    <subcellularLocation>
        <location evidence="1">Nucleus</location>
    </subcellularLocation>
</comment>
<keyword evidence="4" id="KW-0238">DNA-binding</keyword>
<dbReference type="SMART" id="SM00717">
    <property type="entry name" value="SANT"/>
    <property type="match status" value="2"/>
</dbReference>
<dbReference type="OrthoDB" id="2143914at2759"/>
<evidence type="ECO:0000256" key="3">
    <source>
        <dbReference type="ARBA" id="ARBA00023015"/>
    </source>
</evidence>
<proteinExistence type="predicted"/>
<evidence type="ECO:0000259" key="8">
    <source>
        <dbReference type="PROSITE" id="PS51294"/>
    </source>
</evidence>